<feature type="non-terminal residue" evidence="2">
    <location>
        <position position="1"/>
    </location>
</feature>
<protein>
    <submittedName>
        <fullName evidence="2">Uncharacterized protein</fullName>
    </submittedName>
</protein>
<feature type="transmembrane region" description="Helical" evidence="1">
    <location>
        <begin position="83"/>
        <end position="105"/>
    </location>
</feature>
<dbReference type="EMBL" id="BTSY01000002">
    <property type="protein sequence ID" value="GMT15990.1"/>
    <property type="molecule type" value="Genomic_DNA"/>
</dbReference>
<proteinExistence type="predicted"/>
<dbReference type="Proteomes" id="UP001432322">
    <property type="component" value="Unassembled WGS sequence"/>
</dbReference>
<comment type="caution">
    <text evidence="2">The sequence shown here is derived from an EMBL/GenBank/DDBJ whole genome shotgun (WGS) entry which is preliminary data.</text>
</comment>
<keyword evidence="1" id="KW-0812">Transmembrane</keyword>
<organism evidence="2 3">
    <name type="scientific">Pristionchus fissidentatus</name>
    <dbReference type="NCBI Taxonomy" id="1538716"/>
    <lineage>
        <taxon>Eukaryota</taxon>
        <taxon>Metazoa</taxon>
        <taxon>Ecdysozoa</taxon>
        <taxon>Nematoda</taxon>
        <taxon>Chromadorea</taxon>
        <taxon>Rhabditida</taxon>
        <taxon>Rhabditina</taxon>
        <taxon>Diplogasteromorpha</taxon>
        <taxon>Diplogasteroidea</taxon>
        <taxon>Neodiplogasteridae</taxon>
        <taxon>Pristionchus</taxon>
    </lineage>
</organism>
<keyword evidence="3" id="KW-1185">Reference proteome</keyword>
<keyword evidence="1" id="KW-0472">Membrane</keyword>
<feature type="non-terminal residue" evidence="2">
    <location>
        <position position="119"/>
    </location>
</feature>
<evidence type="ECO:0000256" key="1">
    <source>
        <dbReference type="SAM" id="Phobius"/>
    </source>
</evidence>
<evidence type="ECO:0000313" key="3">
    <source>
        <dbReference type="Proteomes" id="UP001432322"/>
    </source>
</evidence>
<keyword evidence="1" id="KW-1133">Transmembrane helix</keyword>
<reference evidence="2" key="1">
    <citation type="submission" date="2023-10" db="EMBL/GenBank/DDBJ databases">
        <title>Genome assembly of Pristionchus species.</title>
        <authorList>
            <person name="Yoshida K."/>
            <person name="Sommer R.J."/>
        </authorList>
    </citation>
    <scope>NUCLEOTIDE SEQUENCE</scope>
    <source>
        <strain evidence="2">RS5133</strain>
    </source>
</reference>
<gene>
    <name evidence="2" type="ORF">PFISCL1PPCAC_7287</name>
</gene>
<sequence>LSIPRHTSAGIREQIVLTLLLRLDIPHCLYHSRRDEIVVRDGHQTREIYSELLPPIYPSSSSSPSLISQFHATLWPRSVNRSFLRFSLASTFFIACITLVATTSLSETTIKRRRMAAMG</sequence>
<evidence type="ECO:0000313" key="2">
    <source>
        <dbReference type="EMBL" id="GMT15990.1"/>
    </source>
</evidence>
<accession>A0AAV5VDJ2</accession>
<name>A0AAV5VDJ2_9BILA</name>
<dbReference type="AlphaFoldDB" id="A0AAV5VDJ2"/>